<dbReference type="InterPro" id="IPR008928">
    <property type="entry name" value="6-hairpin_glycosidase_sf"/>
</dbReference>
<proteinExistence type="predicted"/>
<gene>
    <name evidence="1" type="ORF">HYPBUDRAFT_89226</name>
</gene>
<dbReference type="Gene3D" id="1.50.10.20">
    <property type="match status" value="1"/>
</dbReference>
<keyword evidence="1" id="KW-0326">Glycosidase</keyword>
<dbReference type="PANTHER" id="PTHR47791:SF3">
    <property type="entry name" value="MEIOTICALLY UP-REGULATED GENE 191 PROTEIN"/>
    <property type="match status" value="1"/>
</dbReference>
<dbReference type="InterPro" id="IPR005198">
    <property type="entry name" value="Glyco_hydro_76"/>
</dbReference>
<evidence type="ECO:0000313" key="2">
    <source>
        <dbReference type="Proteomes" id="UP000095085"/>
    </source>
</evidence>
<dbReference type="InterPro" id="IPR053169">
    <property type="entry name" value="MUG_Protein"/>
</dbReference>
<evidence type="ECO:0000313" key="1">
    <source>
        <dbReference type="EMBL" id="ODV66251.1"/>
    </source>
</evidence>
<dbReference type="AlphaFoldDB" id="A0A1E4RGA6"/>
<dbReference type="Proteomes" id="UP000095085">
    <property type="component" value="Unassembled WGS sequence"/>
</dbReference>
<keyword evidence="2" id="KW-1185">Reference proteome</keyword>
<dbReference type="GO" id="GO:0016798">
    <property type="term" value="F:hydrolase activity, acting on glycosyl bonds"/>
    <property type="evidence" value="ECO:0007669"/>
    <property type="project" value="UniProtKB-KW"/>
</dbReference>
<keyword evidence="1" id="KW-0378">Hydrolase</keyword>
<dbReference type="GO" id="GO:0005975">
    <property type="term" value="P:carbohydrate metabolic process"/>
    <property type="evidence" value="ECO:0007669"/>
    <property type="project" value="InterPro"/>
</dbReference>
<reference evidence="2" key="1">
    <citation type="submission" date="2016-05" db="EMBL/GenBank/DDBJ databases">
        <title>Comparative genomics of biotechnologically important yeasts.</title>
        <authorList>
            <consortium name="DOE Joint Genome Institute"/>
            <person name="Riley R."/>
            <person name="Haridas S."/>
            <person name="Wolfe K.H."/>
            <person name="Lopes M.R."/>
            <person name="Hittinger C.T."/>
            <person name="Goker M."/>
            <person name="Salamov A."/>
            <person name="Wisecaver J."/>
            <person name="Long T.M."/>
            <person name="Aerts A.L."/>
            <person name="Barry K."/>
            <person name="Choi C."/>
            <person name="Clum A."/>
            <person name="Coughlan A.Y."/>
            <person name="Deshpande S."/>
            <person name="Douglass A.P."/>
            <person name="Hanson S.J."/>
            <person name="Klenk H.-P."/>
            <person name="Labutti K."/>
            <person name="Lapidus A."/>
            <person name="Lindquist E."/>
            <person name="Lipzen A."/>
            <person name="Meier-Kolthoff J.P."/>
            <person name="Ohm R.A."/>
            <person name="Otillar R.P."/>
            <person name="Pangilinan J."/>
            <person name="Peng Y."/>
            <person name="Rokas A."/>
            <person name="Rosa C.A."/>
            <person name="Scheuner C."/>
            <person name="Sibirny A.A."/>
            <person name="Slot J.C."/>
            <person name="Stielow J.B."/>
            <person name="Sun H."/>
            <person name="Kurtzman C.P."/>
            <person name="Blackwell M."/>
            <person name="Grigoriev I.V."/>
            <person name="Jeffries T.W."/>
        </authorList>
    </citation>
    <scope>NUCLEOTIDE SEQUENCE [LARGE SCALE GENOMIC DNA]</scope>
    <source>
        <strain evidence="2">NRRL Y-1933</strain>
    </source>
</reference>
<dbReference type="Pfam" id="PF03663">
    <property type="entry name" value="Glyco_hydro_76"/>
    <property type="match status" value="1"/>
</dbReference>
<dbReference type="RefSeq" id="XP_020075318.1">
    <property type="nucleotide sequence ID" value="XM_020223840.1"/>
</dbReference>
<organism evidence="1 2">
    <name type="scientific">Hyphopichia burtonii NRRL Y-1933</name>
    <dbReference type="NCBI Taxonomy" id="984485"/>
    <lineage>
        <taxon>Eukaryota</taxon>
        <taxon>Fungi</taxon>
        <taxon>Dikarya</taxon>
        <taxon>Ascomycota</taxon>
        <taxon>Saccharomycotina</taxon>
        <taxon>Pichiomycetes</taxon>
        <taxon>Debaryomycetaceae</taxon>
        <taxon>Hyphopichia</taxon>
    </lineage>
</organism>
<dbReference type="SUPFAM" id="SSF48208">
    <property type="entry name" value="Six-hairpin glycosidases"/>
    <property type="match status" value="1"/>
</dbReference>
<dbReference type="STRING" id="984485.A0A1E4RGA6"/>
<name>A0A1E4RGA6_9ASCO</name>
<dbReference type="GeneID" id="30998389"/>
<feature type="non-terminal residue" evidence="1">
    <location>
        <position position="372"/>
    </location>
</feature>
<dbReference type="PANTHER" id="PTHR47791">
    <property type="entry name" value="MEIOTICALLY UP-REGULATED GENE 191 PROTEIN"/>
    <property type="match status" value="1"/>
</dbReference>
<dbReference type="OrthoDB" id="9984024at2759"/>
<dbReference type="EMBL" id="KV454543">
    <property type="protein sequence ID" value="ODV66251.1"/>
    <property type="molecule type" value="Genomic_DNA"/>
</dbReference>
<accession>A0A1E4RGA6</accession>
<sequence length="372" mass="41791">TSTSFSSSKLLSDVSSGFSDTTNEIWQRFWLSSENAFNSNDDICGGASYDEPSLWNQAVIGRASVLLQDNSKIGSIINNINDYQNSQLKVFSASTAKNTDIYTDDNAQIAWVFIDAYQQTQNQQYLEAAKYIMNFLQNQTINGGVIWQYQADYIASISTVEAALAAVRLHEITNDDSLIEYAQKNMDFMFQYLQDPSDKLFYDGLSQSDYSDVNKGKLSYTVGCALSTLAYLYKDTGNSYYKNQATELADAATNKNGAFYDGNGLWNNQLQYEHLLFMGFSDIINLDSDFESYTSEVLRQANYIYNYLQDPNDLNMYFGLIDSSTQSMFSRYSKAYTGGGDSFSGDNNYCPGSSTKIKKSFMDNASIAQILY</sequence>
<protein>
    <submittedName>
        <fullName evidence="1">Six-hairpin glycosidase</fullName>
    </submittedName>
</protein>
<feature type="non-terminal residue" evidence="1">
    <location>
        <position position="1"/>
    </location>
</feature>